<name>A0A8U0NZD4_MUSPF</name>
<evidence type="ECO:0000313" key="9">
    <source>
        <dbReference type="RefSeq" id="XP_012919211.1"/>
    </source>
</evidence>
<keyword evidence="8" id="KW-1185">Reference proteome</keyword>
<comment type="similarity">
    <text evidence="1">Belongs to the RRM HNRPC family. RALY subfamily.</text>
</comment>
<accession>A0A8U0NZD4</accession>
<feature type="chain" id="PRO_5035831059" evidence="6">
    <location>
        <begin position="26"/>
        <end position="484"/>
    </location>
</feature>
<evidence type="ECO:0000256" key="1">
    <source>
        <dbReference type="ARBA" id="ARBA00008631"/>
    </source>
</evidence>
<dbReference type="Proteomes" id="UP000000715">
    <property type="component" value="Unplaced"/>
</dbReference>
<dbReference type="InterPro" id="IPR035979">
    <property type="entry name" value="RBD_domain_sf"/>
</dbReference>
<dbReference type="SUPFAM" id="SSF54928">
    <property type="entry name" value="RNA-binding domain, RBD"/>
    <property type="match status" value="1"/>
</dbReference>
<dbReference type="PROSITE" id="PS50102">
    <property type="entry name" value="RRM"/>
    <property type="match status" value="1"/>
</dbReference>
<keyword evidence="2 4" id="KW-0694">RNA-binding</keyword>
<dbReference type="InterPro" id="IPR051186">
    <property type="entry name" value="RRM_HNRPC/RALY_subfam"/>
</dbReference>
<feature type="signal peptide" evidence="6">
    <location>
        <begin position="1"/>
        <end position="25"/>
    </location>
</feature>
<dbReference type="OrthoDB" id="6730379at2759"/>
<organism evidence="8 9">
    <name type="scientific">Mustela putorius furo</name>
    <name type="common">European domestic ferret</name>
    <name type="synonym">Mustela furo</name>
    <dbReference type="NCBI Taxonomy" id="9669"/>
    <lineage>
        <taxon>Eukaryota</taxon>
        <taxon>Metazoa</taxon>
        <taxon>Chordata</taxon>
        <taxon>Craniata</taxon>
        <taxon>Vertebrata</taxon>
        <taxon>Euteleostomi</taxon>
        <taxon>Mammalia</taxon>
        <taxon>Eutheria</taxon>
        <taxon>Laurasiatheria</taxon>
        <taxon>Carnivora</taxon>
        <taxon>Caniformia</taxon>
        <taxon>Musteloidea</taxon>
        <taxon>Mustelidae</taxon>
        <taxon>Mustelinae</taxon>
        <taxon>Mustela</taxon>
    </lineage>
</organism>
<feature type="region of interest" description="Disordered" evidence="5">
    <location>
        <begin position="424"/>
        <end position="484"/>
    </location>
</feature>
<dbReference type="PANTHER" id="PTHR13968">
    <property type="entry name" value="HETEROGENEOUS NUCLEAR RIBONUCLEOPROTEIN"/>
    <property type="match status" value="1"/>
</dbReference>
<protein>
    <submittedName>
        <fullName evidence="9">RNA-binding Raly-like protein isoform X1</fullName>
    </submittedName>
</protein>
<dbReference type="InterPro" id="IPR000504">
    <property type="entry name" value="RRM_dom"/>
</dbReference>
<dbReference type="FunFam" id="3.30.70.330:FF:000019">
    <property type="entry name" value="heterogeneous nuclear ribonucleoproteins C1/C2 isoform X1"/>
    <property type="match status" value="1"/>
</dbReference>
<keyword evidence="6" id="KW-0732">Signal</keyword>
<dbReference type="Gene3D" id="3.30.70.330">
    <property type="match status" value="1"/>
</dbReference>
<dbReference type="GO" id="GO:0003723">
    <property type="term" value="F:RNA binding"/>
    <property type="evidence" value="ECO:0007669"/>
    <property type="project" value="UniProtKB-UniRule"/>
</dbReference>
<feature type="compositionally biased region" description="Acidic residues" evidence="5">
    <location>
        <begin position="430"/>
        <end position="440"/>
    </location>
</feature>
<feature type="region of interest" description="Disordered" evidence="5">
    <location>
        <begin position="186"/>
        <end position="206"/>
    </location>
</feature>
<dbReference type="InterPro" id="IPR012677">
    <property type="entry name" value="Nucleotide-bd_a/b_plait_sf"/>
</dbReference>
<feature type="compositionally biased region" description="Acidic residues" evidence="5">
    <location>
        <begin position="450"/>
        <end position="475"/>
    </location>
</feature>
<feature type="domain" description="RRM" evidence="7">
    <location>
        <begin position="212"/>
        <end position="283"/>
    </location>
</feature>
<evidence type="ECO:0000256" key="4">
    <source>
        <dbReference type="PROSITE-ProRule" id="PRU00176"/>
    </source>
</evidence>
<feature type="compositionally biased region" description="Polar residues" evidence="5">
    <location>
        <begin position="193"/>
        <end position="206"/>
    </location>
</feature>
<feature type="region of interest" description="Disordered" evidence="5">
    <location>
        <begin position="360"/>
        <end position="386"/>
    </location>
</feature>
<dbReference type="RefSeq" id="XP_012919211.1">
    <property type="nucleotide sequence ID" value="XM_013063757.2"/>
</dbReference>
<dbReference type="CTD" id="138046"/>
<dbReference type="SMART" id="SM00360">
    <property type="entry name" value="RRM"/>
    <property type="match status" value="1"/>
</dbReference>
<dbReference type="Pfam" id="PF00076">
    <property type="entry name" value="RRM_1"/>
    <property type="match status" value="1"/>
</dbReference>
<dbReference type="PANTHER" id="PTHR13968:SF21">
    <property type="entry name" value="RNA-BINDING RALY-LIKE PROTEIN"/>
    <property type="match status" value="1"/>
</dbReference>
<feature type="compositionally biased region" description="Basic and acidic residues" evidence="5">
    <location>
        <begin position="151"/>
        <end position="163"/>
    </location>
</feature>
<dbReference type="GO" id="GO:0005634">
    <property type="term" value="C:nucleus"/>
    <property type="evidence" value="ECO:0007669"/>
    <property type="project" value="TreeGrafter"/>
</dbReference>
<evidence type="ECO:0000256" key="6">
    <source>
        <dbReference type="SAM" id="SignalP"/>
    </source>
</evidence>
<evidence type="ECO:0000313" key="8">
    <source>
        <dbReference type="Proteomes" id="UP000000715"/>
    </source>
</evidence>
<proteinExistence type="inferred from homology"/>
<reference evidence="9" key="1">
    <citation type="submission" date="2025-08" db="UniProtKB">
        <authorList>
            <consortium name="RefSeq"/>
        </authorList>
    </citation>
    <scope>IDENTIFICATION</scope>
    <source>
        <tissue evidence="9">Brain</tissue>
    </source>
</reference>
<feature type="compositionally biased region" description="Low complexity" evidence="5">
    <location>
        <begin position="367"/>
        <end position="383"/>
    </location>
</feature>
<dbReference type="GeneID" id="101677716"/>
<evidence type="ECO:0000256" key="2">
    <source>
        <dbReference type="ARBA" id="ARBA00022884"/>
    </source>
</evidence>
<evidence type="ECO:0000256" key="3">
    <source>
        <dbReference type="ARBA" id="ARBA00023054"/>
    </source>
</evidence>
<evidence type="ECO:0000256" key="5">
    <source>
        <dbReference type="SAM" id="MobiDB-lite"/>
    </source>
</evidence>
<feature type="region of interest" description="Disordered" evidence="5">
    <location>
        <begin position="107"/>
        <end position="163"/>
    </location>
</feature>
<keyword evidence="3" id="KW-0175">Coiled coil</keyword>
<evidence type="ECO:0000259" key="7">
    <source>
        <dbReference type="PROSITE" id="PS50102"/>
    </source>
</evidence>
<dbReference type="AlphaFoldDB" id="A0A8U0NZD4"/>
<sequence length="484" mass="52926">MATLVLAKKAVCVCACVCVCECVCACVCARVYVRARVSGQCPSPPRGKPCRELGKAKVRSLLRDRFWMCAKYSPSPGCAQVISAAGGVCAAGGAGWGRGPCKFSEGHLQSRRGEGRGRGAGQLGRPLGAPGRRGEKRQRQHLPKGLAAGHAGRELKTFPDPRGWHQPPHAQLLLLLFASSKQRRLKQGEPTMTGKTQTSNVTNKNDPKSINSRVFIGNLNTAIVKKVDIEAIFSKYGKIVGCSVHKGYAFVQYMSERHARAAVAGENARIIAGQPLDINMAGEPKPYRPKPGNKRPLSALYRLESKEPFLSVGGYVFDYDYYREDFYNRLFDYHGRVPPPPRAVIPLKRPRVAVTTTRRGKGVFSMKGGSRSTVSGSSSSGSKLKSDELQTIKKELTQIKTKIDSLLGRLEKIEKQQKAEAEAQKKQLEESIELIQDECVSENADHSTEEPAEGGPDADGEEMTDGIEEDFDEDGGHELFLQIK</sequence>
<gene>
    <name evidence="9" type="primary">RALYL</name>
</gene>